<dbReference type="Proteomes" id="UP000269396">
    <property type="component" value="Unassembled WGS sequence"/>
</dbReference>
<dbReference type="EMBL" id="UZAL01034574">
    <property type="protein sequence ID" value="VDP65696.1"/>
    <property type="molecule type" value="Genomic_DNA"/>
</dbReference>
<organism evidence="2 3">
    <name type="scientific">Schistosoma mattheei</name>
    <dbReference type="NCBI Taxonomy" id="31246"/>
    <lineage>
        <taxon>Eukaryota</taxon>
        <taxon>Metazoa</taxon>
        <taxon>Spiralia</taxon>
        <taxon>Lophotrochozoa</taxon>
        <taxon>Platyhelminthes</taxon>
        <taxon>Trematoda</taxon>
        <taxon>Digenea</taxon>
        <taxon>Strigeidida</taxon>
        <taxon>Schistosomatoidea</taxon>
        <taxon>Schistosomatidae</taxon>
        <taxon>Schistosoma</taxon>
    </lineage>
</organism>
<gene>
    <name evidence="2" type="ORF">SMTD_LOCUS14379</name>
</gene>
<reference evidence="2 3" key="1">
    <citation type="submission" date="2018-11" db="EMBL/GenBank/DDBJ databases">
        <authorList>
            <consortium name="Pathogen Informatics"/>
        </authorList>
    </citation>
    <scope>NUCLEOTIDE SEQUENCE [LARGE SCALE GENOMIC DNA]</scope>
    <source>
        <strain>Denwood</strain>
        <strain evidence="3">Zambia</strain>
    </source>
</reference>
<evidence type="ECO:0000313" key="2">
    <source>
        <dbReference type="EMBL" id="VDP65696.1"/>
    </source>
</evidence>
<feature type="region of interest" description="Disordered" evidence="1">
    <location>
        <begin position="8"/>
        <end position="28"/>
    </location>
</feature>
<evidence type="ECO:0000256" key="1">
    <source>
        <dbReference type="SAM" id="MobiDB-lite"/>
    </source>
</evidence>
<proteinExistence type="predicted"/>
<sequence length="99" mass="11009">MNSIIMLHNNSDNNNNNNNNNNNSNNSDSRLWTAIDQSVIGICVSCAYCLDIALIHKHYKQRWIVASSGIQDARFVLVGTRQLDVPASQRSLSDDYLGG</sequence>
<feature type="compositionally biased region" description="Low complexity" evidence="1">
    <location>
        <begin position="9"/>
        <end position="28"/>
    </location>
</feature>
<evidence type="ECO:0000313" key="3">
    <source>
        <dbReference type="Proteomes" id="UP000269396"/>
    </source>
</evidence>
<protein>
    <submittedName>
        <fullName evidence="2">Uncharacterized protein</fullName>
    </submittedName>
</protein>
<keyword evidence="3" id="KW-1185">Reference proteome</keyword>
<name>A0A183PJ43_9TREM</name>
<accession>A0A183PJ43</accession>
<dbReference type="AlphaFoldDB" id="A0A183PJ43"/>